<dbReference type="Pfam" id="PF00561">
    <property type="entry name" value="Abhydrolase_1"/>
    <property type="match status" value="1"/>
</dbReference>
<dbReference type="InterPro" id="IPR000073">
    <property type="entry name" value="AB_hydrolase_1"/>
</dbReference>
<protein>
    <submittedName>
        <fullName evidence="3">Hydrolase, alpha/beta fold family functionally coupled to Phosphoribulokinase</fullName>
    </submittedName>
</protein>
<dbReference type="GO" id="GO:0034338">
    <property type="term" value="F:short-chain carboxylesterase activity"/>
    <property type="evidence" value="ECO:0007669"/>
    <property type="project" value="TreeGrafter"/>
</dbReference>
<evidence type="ECO:0000313" key="4">
    <source>
        <dbReference type="Proteomes" id="UP000186230"/>
    </source>
</evidence>
<dbReference type="KEGG" id="gfl:GRFL_1543"/>
<dbReference type="PANTHER" id="PTHR10794">
    <property type="entry name" value="ABHYDROLASE DOMAIN-CONTAINING PROTEIN"/>
    <property type="match status" value="1"/>
</dbReference>
<gene>
    <name evidence="3" type="ORF">GRFL_1543</name>
</gene>
<dbReference type="InterPro" id="IPR012020">
    <property type="entry name" value="ABHD4"/>
</dbReference>
<proteinExistence type="inferred from homology"/>
<evidence type="ECO:0000256" key="1">
    <source>
        <dbReference type="ARBA" id="ARBA00010884"/>
    </source>
</evidence>
<dbReference type="SUPFAM" id="SSF53474">
    <property type="entry name" value="alpha/beta-Hydrolases"/>
    <property type="match status" value="1"/>
</dbReference>
<dbReference type="STRING" id="1229726.GRFL_1543"/>
<feature type="active site" description="Charge relay system" evidence="2">
    <location>
        <position position="266"/>
    </location>
</feature>
<dbReference type="InterPro" id="IPR050960">
    <property type="entry name" value="AB_hydrolase_4_sf"/>
</dbReference>
<dbReference type="PANTHER" id="PTHR10794:SF94">
    <property type="entry name" value="ESTERASE YHET-RELATED"/>
    <property type="match status" value="1"/>
</dbReference>
<name>A0A1L7I3S9_9FLAO</name>
<dbReference type="Gene3D" id="3.40.50.1820">
    <property type="entry name" value="alpha/beta hydrolase"/>
    <property type="match status" value="1"/>
</dbReference>
<keyword evidence="4" id="KW-1185">Reference proteome</keyword>
<organism evidence="3 4">
    <name type="scientific">Christiangramia flava JLT2011</name>
    <dbReference type="NCBI Taxonomy" id="1229726"/>
    <lineage>
        <taxon>Bacteria</taxon>
        <taxon>Pseudomonadati</taxon>
        <taxon>Bacteroidota</taxon>
        <taxon>Flavobacteriia</taxon>
        <taxon>Flavobacteriales</taxon>
        <taxon>Flavobacteriaceae</taxon>
        <taxon>Christiangramia</taxon>
    </lineage>
</organism>
<comment type="similarity">
    <text evidence="1">Belongs to the AB hydrolase superfamily. AB hydrolase 4 family.</text>
</comment>
<dbReference type="AlphaFoldDB" id="A0A1L7I3S9"/>
<dbReference type="OrthoDB" id="332676at2"/>
<sequence length="318" mass="35849">MPIIRSTYNPKGIFRNPDISTIYAATLRQVPDPGFEKERLELSDGDFLDLEWSRVFGSKKIIILLHGLAGNANRPYMKGMARIFNLHGWTALALNLRGCSMEMNRKFRSYHAGASDDLAEVVLHVLHLKQFDKIAICGFSLGGNISLKYLGENRSIPKEIIGGAAISVPCDLAGSLGAINRMRNFIYSSRFERNLKQNLLQRAEKFPEYISKDTIKACNSLRDIDELYTSRAHGFENAADYYDKSSSLQFLENLQRPALILNAKNDSFLSPSCYPQHLAENSAELFLETPEHGGHVGFVLPGTHFYHEKRCLEFLNSL</sequence>
<evidence type="ECO:0000313" key="3">
    <source>
        <dbReference type="EMBL" id="APU68267.1"/>
    </source>
</evidence>
<dbReference type="GO" id="GO:0047372">
    <property type="term" value="F:monoacylglycerol lipase activity"/>
    <property type="evidence" value="ECO:0007669"/>
    <property type="project" value="TreeGrafter"/>
</dbReference>
<dbReference type="GO" id="GO:0016301">
    <property type="term" value="F:kinase activity"/>
    <property type="evidence" value="ECO:0007669"/>
    <property type="project" value="UniProtKB-KW"/>
</dbReference>
<evidence type="ECO:0000256" key="2">
    <source>
        <dbReference type="PIRSR" id="PIRSR005211-1"/>
    </source>
</evidence>
<keyword evidence="3" id="KW-0418">Kinase</keyword>
<dbReference type="RefSeq" id="WP_083644061.1">
    <property type="nucleotide sequence ID" value="NZ_AMRU01000001.1"/>
</dbReference>
<feature type="active site" description="Charge relay system" evidence="2">
    <location>
        <position position="140"/>
    </location>
</feature>
<keyword evidence="3" id="KW-0808">Transferase</keyword>
<dbReference type="EMBL" id="CP016359">
    <property type="protein sequence ID" value="APU68267.1"/>
    <property type="molecule type" value="Genomic_DNA"/>
</dbReference>
<dbReference type="PIRSF" id="PIRSF005211">
    <property type="entry name" value="Ab_hydro_YheT"/>
    <property type="match status" value="1"/>
</dbReference>
<reference evidence="3 4" key="1">
    <citation type="submission" date="2016-07" db="EMBL/GenBank/DDBJ databases">
        <title>Multi-omics approach to identify versatile polysaccharide utilization systems of a marine flavobacterium Gramella flava.</title>
        <authorList>
            <person name="Tang K."/>
        </authorList>
    </citation>
    <scope>NUCLEOTIDE SEQUENCE [LARGE SCALE GENOMIC DNA]</scope>
    <source>
        <strain evidence="3 4">JLT2011</strain>
    </source>
</reference>
<keyword evidence="3" id="KW-0378">Hydrolase</keyword>
<feature type="active site" description="Charge relay system" evidence="2">
    <location>
        <position position="295"/>
    </location>
</feature>
<dbReference type="InterPro" id="IPR029058">
    <property type="entry name" value="AB_hydrolase_fold"/>
</dbReference>
<accession>A0A1L7I3S9</accession>
<dbReference type="Proteomes" id="UP000186230">
    <property type="component" value="Chromosome"/>
</dbReference>